<sequence>MRGIKAAINEMCCNTNLAVDVTNQPRPGALFNRFPAISALLQYTLRLLMLLCLVMMGTLLSAMSAEAAASPACQNVNSDWGSGQSFTSDDPAGSLFGSNAVSGFYGALSAGERISWTFVGTGAASSANFVDYYISNDDQVEYSGGTQFSGSSSISGSHTFNSGAPKLQIELRNIGTGGGAAGASGTLTVTCTQTVATSTNANLSNISLSSGTLSPSFASGTTSYAASVANGVSTITVTP</sequence>
<gene>
    <name evidence="2" type="ORF">ACFOVS_13785</name>
</gene>
<evidence type="ECO:0000256" key="1">
    <source>
        <dbReference type="SAM" id="Phobius"/>
    </source>
</evidence>
<proteinExistence type="predicted"/>
<keyword evidence="1" id="KW-0812">Transmembrane</keyword>
<feature type="transmembrane region" description="Helical" evidence="1">
    <location>
        <begin position="43"/>
        <end position="63"/>
    </location>
</feature>
<reference evidence="3" key="1">
    <citation type="journal article" date="2019" name="Int. J. Syst. Evol. Microbiol.">
        <title>The Global Catalogue of Microorganisms (GCM) 10K type strain sequencing project: providing services to taxonomists for standard genome sequencing and annotation.</title>
        <authorList>
            <consortium name="The Broad Institute Genomics Platform"/>
            <consortium name="The Broad Institute Genome Sequencing Center for Infectious Disease"/>
            <person name="Wu L."/>
            <person name="Ma J."/>
        </authorList>
    </citation>
    <scope>NUCLEOTIDE SEQUENCE [LARGE SCALE GENOMIC DNA]</scope>
    <source>
        <strain evidence="3">TBRC 5781</strain>
    </source>
</reference>
<dbReference type="RefSeq" id="WP_377307269.1">
    <property type="nucleotide sequence ID" value="NZ_JBHSBD010000055.1"/>
</dbReference>
<evidence type="ECO:0000313" key="2">
    <source>
        <dbReference type="EMBL" id="MFC3969185.1"/>
    </source>
</evidence>
<evidence type="ECO:0000313" key="3">
    <source>
        <dbReference type="Proteomes" id="UP001595697"/>
    </source>
</evidence>
<comment type="caution">
    <text evidence="2">The sequence shown here is derived from an EMBL/GenBank/DDBJ whole genome shotgun (WGS) entry which is preliminary data.</text>
</comment>
<keyword evidence="3" id="KW-1185">Reference proteome</keyword>
<dbReference type="Proteomes" id="UP001595697">
    <property type="component" value="Unassembled WGS sequence"/>
</dbReference>
<name>A0ABV8EAJ7_9HYPH</name>
<organism evidence="2 3">
    <name type="scientific">Rhizobium lemnae</name>
    <dbReference type="NCBI Taxonomy" id="1214924"/>
    <lineage>
        <taxon>Bacteria</taxon>
        <taxon>Pseudomonadati</taxon>
        <taxon>Pseudomonadota</taxon>
        <taxon>Alphaproteobacteria</taxon>
        <taxon>Hyphomicrobiales</taxon>
        <taxon>Rhizobiaceae</taxon>
        <taxon>Rhizobium/Agrobacterium group</taxon>
        <taxon>Rhizobium</taxon>
    </lineage>
</organism>
<protein>
    <submittedName>
        <fullName evidence="2">Cadherin-like beta sandwich domain-containing protein</fullName>
    </submittedName>
</protein>
<dbReference type="EMBL" id="JBHSBD010000055">
    <property type="protein sequence ID" value="MFC3969185.1"/>
    <property type="molecule type" value="Genomic_DNA"/>
</dbReference>
<keyword evidence="1" id="KW-1133">Transmembrane helix</keyword>
<accession>A0ABV8EAJ7</accession>
<feature type="non-terminal residue" evidence="2">
    <location>
        <position position="239"/>
    </location>
</feature>
<keyword evidence="1" id="KW-0472">Membrane</keyword>